<dbReference type="Proteomes" id="UP000289794">
    <property type="component" value="Chromosome"/>
</dbReference>
<dbReference type="Pfam" id="PF07508">
    <property type="entry name" value="Recombinase"/>
    <property type="match status" value="1"/>
</dbReference>
<dbReference type="Gene3D" id="3.40.50.1390">
    <property type="entry name" value="Resolvase, N-terminal catalytic domain"/>
    <property type="match status" value="1"/>
</dbReference>
<reference evidence="2 3" key="1">
    <citation type="submission" date="2019-01" db="EMBL/GenBank/DDBJ databases">
        <title>PMF-metabolizing Aryl O-demethylase.</title>
        <authorList>
            <person name="Kim M."/>
        </authorList>
    </citation>
    <scope>NUCLEOTIDE SEQUENCE [LARGE SCALE GENOMIC DNA]</scope>
    <source>
        <strain evidence="2 3">PMF1</strain>
    </source>
</reference>
<dbReference type="PROSITE" id="PS51737">
    <property type="entry name" value="RECOMBINASE_DNA_BIND"/>
    <property type="match status" value="1"/>
</dbReference>
<dbReference type="Gene3D" id="3.90.1750.20">
    <property type="entry name" value="Putative Large Serine Recombinase, Chain B, Domain 2"/>
    <property type="match status" value="1"/>
</dbReference>
<dbReference type="InterPro" id="IPR006119">
    <property type="entry name" value="Resolv_N"/>
</dbReference>
<evidence type="ECO:0000259" key="1">
    <source>
        <dbReference type="PROSITE" id="PS51737"/>
    </source>
</evidence>
<dbReference type="InterPro" id="IPR011109">
    <property type="entry name" value="DNA_bind_recombinase_dom"/>
</dbReference>
<dbReference type="PANTHER" id="PTHR30461:SF23">
    <property type="entry name" value="DNA RECOMBINASE-RELATED"/>
    <property type="match status" value="1"/>
</dbReference>
<dbReference type="Pfam" id="PF00239">
    <property type="entry name" value="Resolvase"/>
    <property type="match status" value="1"/>
</dbReference>
<proteinExistence type="predicted"/>
<dbReference type="SUPFAM" id="SSF53041">
    <property type="entry name" value="Resolvase-like"/>
    <property type="match status" value="1"/>
</dbReference>
<dbReference type="InterPro" id="IPR036162">
    <property type="entry name" value="Resolvase-like_N_sf"/>
</dbReference>
<dbReference type="KEGG" id="bpro:PMF13cell1_00108"/>
<dbReference type="AlphaFoldDB" id="A0A4P6LSJ5"/>
<sequence length="495" mass="57564">MRFVSYTRTTSCYPGADIPSDVITSQNERIKNYAVKHGWKIENRYSDRKKSKEENTAFEQLLNDGIQRKFDAVIVDSIFRAGKDLWSAREVLLQTLHYAGIGFVVVEDDYISIGKSNAEAEAYFDKQYGILRSENIRHRVLHRNRSGVLSWNDAKYGYRLTDDYELVVDEETAPVVRRIFQMCADGMPIPKVAAVLSEEKIPSPLAMRGTNVKIDNPYKWTRLSVRRLLDKTVYIGHWSKVVQGEVIEFTNEPIISEEIFREAQKVINTPTYTSKKPKPKHRYAGIVCDSEHGFCLRYREGIAGGYFGYVNREKNASDKMQLPVECVDAAVVSALQKAKRQAIHILQMVKTDGEALKNQKIQSFREEYRRRAYIMAEKEERRMETYQSFLKGKISKEEMDKVLAAVRKSVEEQEAYFGAHEDFFKRTEMMFSENNPWLKLYSSWESDCELNKDVIKKYVSSIVIHQLTTVSVELREMEWYKGLPDEWRMNNGEEK</sequence>
<dbReference type="GO" id="GO:0003677">
    <property type="term" value="F:DNA binding"/>
    <property type="evidence" value="ECO:0007669"/>
    <property type="project" value="InterPro"/>
</dbReference>
<name>A0A4P6LSJ5_9FIRM</name>
<evidence type="ECO:0000313" key="2">
    <source>
        <dbReference type="EMBL" id="QBE94615.1"/>
    </source>
</evidence>
<protein>
    <recommendedName>
        <fullName evidence="1">Recombinase domain-containing protein</fullName>
    </recommendedName>
</protein>
<dbReference type="RefSeq" id="WP_118635381.1">
    <property type="nucleotide sequence ID" value="NZ_CP035945.1"/>
</dbReference>
<dbReference type="InterPro" id="IPR038109">
    <property type="entry name" value="DNA_bind_recomb_sf"/>
</dbReference>
<dbReference type="SMART" id="SM00857">
    <property type="entry name" value="Resolvase"/>
    <property type="match status" value="1"/>
</dbReference>
<feature type="domain" description="Recombinase" evidence="1">
    <location>
        <begin position="155"/>
        <end position="273"/>
    </location>
</feature>
<organism evidence="2 3">
    <name type="scientific">Blautia producta</name>
    <dbReference type="NCBI Taxonomy" id="33035"/>
    <lineage>
        <taxon>Bacteria</taxon>
        <taxon>Bacillati</taxon>
        <taxon>Bacillota</taxon>
        <taxon>Clostridia</taxon>
        <taxon>Lachnospirales</taxon>
        <taxon>Lachnospiraceae</taxon>
        <taxon>Blautia</taxon>
    </lineage>
</organism>
<gene>
    <name evidence="2" type="ORF">PMF13cell1_00108</name>
</gene>
<dbReference type="InterPro" id="IPR050639">
    <property type="entry name" value="SSR_resolvase"/>
</dbReference>
<accession>A0A4P6LSJ5</accession>
<dbReference type="EMBL" id="CP035945">
    <property type="protein sequence ID" value="QBE94615.1"/>
    <property type="molecule type" value="Genomic_DNA"/>
</dbReference>
<dbReference type="GO" id="GO:0000150">
    <property type="term" value="F:DNA strand exchange activity"/>
    <property type="evidence" value="ECO:0007669"/>
    <property type="project" value="InterPro"/>
</dbReference>
<dbReference type="PANTHER" id="PTHR30461">
    <property type="entry name" value="DNA-INVERTASE FROM LAMBDOID PROPHAGE"/>
    <property type="match status" value="1"/>
</dbReference>
<evidence type="ECO:0000313" key="3">
    <source>
        <dbReference type="Proteomes" id="UP000289794"/>
    </source>
</evidence>